<dbReference type="KEGG" id="fbe:FF125_15320"/>
<feature type="compositionally biased region" description="Basic and acidic residues" evidence="1">
    <location>
        <begin position="119"/>
        <end position="190"/>
    </location>
</feature>
<keyword evidence="2" id="KW-1133">Transmembrane helix</keyword>
<sequence>MELLDTEYKRKSAILTAIIMGIMLFLIFTFGLKYLDPPEEYGIAVNFGTSDVGSGNTQSEPAPSSSASQEEVEEEVEEVEEVVEEVEEVQETPTEAVVTPSKAEDVITNDNAESIKINKQKEAERKAEATKKRIEDAKRKADREAKQKADQIRKQKAAEKAAKEAKEAKDRAEKAAKREGLDGMFDKLGKGDGTGGTGNGGDGDDGKAGDKGNPNGDKNASGYYGNGGGGSGGNYRLGNRKATSTPKPTYDCNEQGKVVVSISVDKSGRVLAATAGIKGTTNSAPCLLKRAKEAALKTKFNSDTNAPSKQVGSIIYNFSLSN</sequence>
<feature type="transmembrane region" description="Helical" evidence="2">
    <location>
        <begin position="12"/>
        <end position="32"/>
    </location>
</feature>
<feature type="compositionally biased region" description="Gly residues" evidence="1">
    <location>
        <begin position="191"/>
        <end position="201"/>
    </location>
</feature>
<evidence type="ECO:0000313" key="3">
    <source>
        <dbReference type="EMBL" id="QCX39744.1"/>
    </source>
</evidence>
<dbReference type="OrthoDB" id="676306at2"/>
<accession>A0A5B7TWT9</accession>
<dbReference type="AlphaFoldDB" id="A0A5B7TWT9"/>
<feature type="compositionally biased region" description="Low complexity" evidence="1">
    <location>
        <begin position="57"/>
        <end position="69"/>
    </location>
</feature>
<protein>
    <submittedName>
        <fullName evidence="3">Energy transducer TonB</fullName>
    </submittedName>
</protein>
<feature type="region of interest" description="Disordered" evidence="1">
    <location>
        <begin position="52"/>
        <end position="249"/>
    </location>
</feature>
<feature type="compositionally biased region" description="Acidic residues" evidence="1">
    <location>
        <begin position="70"/>
        <end position="90"/>
    </location>
</feature>
<feature type="compositionally biased region" description="Low complexity" evidence="1">
    <location>
        <begin position="211"/>
        <end position="223"/>
    </location>
</feature>
<evidence type="ECO:0000256" key="1">
    <source>
        <dbReference type="SAM" id="MobiDB-lite"/>
    </source>
</evidence>
<evidence type="ECO:0000256" key="2">
    <source>
        <dbReference type="SAM" id="Phobius"/>
    </source>
</evidence>
<reference evidence="3 4" key="1">
    <citation type="submission" date="2019-05" db="EMBL/GenBank/DDBJ databases">
        <title>Algicella ahnfeltiae gen. nov., sp. nov., a novel marine bacterium of the family Flavobacteriaceae isolated from a red alga.</title>
        <authorList>
            <person name="Nedashkovskaya O.I."/>
            <person name="Kukhlevskiy A.D."/>
            <person name="Kim S.-G."/>
            <person name="Zhukova N.V."/>
            <person name="Mikhailov V.V."/>
        </authorList>
    </citation>
    <scope>NUCLEOTIDE SEQUENCE [LARGE SCALE GENOMIC DNA]</scope>
    <source>
        <strain evidence="3 4">10Alg115</strain>
    </source>
</reference>
<keyword evidence="4" id="KW-1185">Reference proteome</keyword>
<keyword evidence="2" id="KW-0472">Membrane</keyword>
<dbReference type="Proteomes" id="UP000306229">
    <property type="component" value="Chromosome"/>
</dbReference>
<name>A0A5B7TWT9_9FLAO</name>
<dbReference type="EMBL" id="CP040749">
    <property type="protein sequence ID" value="QCX39744.1"/>
    <property type="molecule type" value="Genomic_DNA"/>
</dbReference>
<keyword evidence="2" id="KW-0812">Transmembrane</keyword>
<gene>
    <name evidence="3" type="ORF">FF125_15320</name>
</gene>
<organism evidence="3 4">
    <name type="scientific">Aureibaculum algae</name>
    <dbReference type="NCBI Taxonomy" id="2584122"/>
    <lineage>
        <taxon>Bacteria</taxon>
        <taxon>Pseudomonadati</taxon>
        <taxon>Bacteroidota</taxon>
        <taxon>Flavobacteriia</taxon>
        <taxon>Flavobacteriales</taxon>
        <taxon>Flavobacteriaceae</taxon>
        <taxon>Aureibaculum</taxon>
    </lineage>
</organism>
<dbReference type="RefSeq" id="WP_138950581.1">
    <property type="nucleotide sequence ID" value="NZ_CP040749.1"/>
</dbReference>
<proteinExistence type="predicted"/>
<evidence type="ECO:0000313" key="4">
    <source>
        <dbReference type="Proteomes" id="UP000306229"/>
    </source>
</evidence>
<feature type="compositionally biased region" description="Gly residues" evidence="1">
    <location>
        <begin position="224"/>
        <end position="235"/>
    </location>
</feature>